<dbReference type="GO" id="GO:0044423">
    <property type="term" value="C:virion component"/>
    <property type="evidence" value="ECO:0007669"/>
    <property type="project" value="UniProtKB-KW"/>
</dbReference>
<dbReference type="Pfam" id="PF03863">
    <property type="entry name" value="Phage_mat-A"/>
    <property type="match status" value="1"/>
</dbReference>
<keyword evidence="6" id="KW-1160">Virus entry into host cell</keyword>
<dbReference type="RefSeq" id="YP_010769162.1">
    <property type="nucleotide sequence ID" value="NC_073895.1"/>
</dbReference>
<sequence>MQPQDFTIAGVLQQTNTINDTVTISPAIAGRKVVQCSSVVPGNKHSPNPWSFLVHEQTGPKGSWTSTGIRYFKGDEPVWYSYMSQGSNWNQWYGHMPQPGAELAGVLYNRALTKLYDQIRSSDVNLAVTIGELPETVKMIKAVVNGAVRAKKTLRSLVRNNGIAGASRKLASGWLGYAYGVRPLVSDVQALLSHITQQPSILDVTTKARASGTRNTLEIVDGVTTAVSDSRRCQIGVTWTPSDYRMSELTRITSIFPPTLLWELTTLSFAVDWFVDVGSYLANLEASFGAGLTFKHGYVTHSRYIQLDQSCAWSVTPTPATHSSQRPSSAFWSCRATEKAMNRTLLPSFPRPVLPSLNFSLGSEQLLSLASLLRTIGLSKY</sequence>
<keyword evidence="4" id="KW-0946">Virion</keyword>
<dbReference type="EMBL" id="BK013697">
    <property type="protein sequence ID" value="DAD51028.1"/>
    <property type="molecule type" value="Genomic_RNA"/>
</dbReference>
<keyword evidence="9" id="KW-1185">Reference proteome</keyword>
<dbReference type="GeneID" id="80398101"/>
<keyword evidence="2" id="KW-0945">Host-virus interaction</keyword>
<keyword evidence="5" id="KW-1175">Viral attachment to host cell pilus</keyword>
<evidence type="ECO:0000256" key="4">
    <source>
        <dbReference type="ARBA" id="ARBA00022844"/>
    </source>
</evidence>
<evidence type="ECO:0000256" key="7">
    <source>
        <dbReference type="ARBA" id="ARBA00035110"/>
    </source>
</evidence>
<dbReference type="GO" id="GO:0039666">
    <property type="term" value="P:virion attachment to host cell pilus"/>
    <property type="evidence" value="ECO:0007669"/>
    <property type="project" value="UniProtKB-KW"/>
</dbReference>
<evidence type="ECO:0000256" key="5">
    <source>
        <dbReference type="ARBA" id="ARBA00023104"/>
    </source>
</evidence>
<evidence type="ECO:0000313" key="8">
    <source>
        <dbReference type="EMBL" id="DAD51028.1"/>
    </source>
</evidence>
<evidence type="ECO:0000256" key="1">
    <source>
        <dbReference type="ARBA" id="ARBA00004328"/>
    </source>
</evidence>
<name>A0A8S5L0R4_9VIRU</name>
<dbReference type="Proteomes" id="UP000679649">
    <property type="component" value="Segment"/>
</dbReference>
<organism evidence="8 9">
    <name type="scientific">ssRNA phage SRR6960551_9</name>
    <dbReference type="NCBI Taxonomy" id="2786560"/>
    <lineage>
        <taxon>Viruses</taxon>
        <taxon>Riboviria</taxon>
        <taxon>Orthornavirae</taxon>
        <taxon>Lenarviricota</taxon>
        <taxon>Leviviricetes</taxon>
        <taxon>Norzivirales</taxon>
        <taxon>Fiersviridae</taxon>
        <taxon>Buhdavirus</taxon>
        <taxon>Buhdavirus caenihabitans</taxon>
    </lineage>
</organism>
<comment type="similarity">
    <text evidence="7">Belongs to the Leviviricetes maturation protein family.</text>
</comment>
<evidence type="ECO:0000313" key="9">
    <source>
        <dbReference type="Proteomes" id="UP000679649"/>
    </source>
</evidence>
<dbReference type="KEGG" id="vg:80398101"/>
<evidence type="ECO:0000256" key="2">
    <source>
        <dbReference type="ARBA" id="ARBA00022581"/>
    </source>
</evidence>
<comment type="subcellular location">
    <subcellularLocation>
        <location evidence="1">Virion</location>
    </subcellularLocation>
</comment>
<reference evidence="8" key="1">
    <citation type="submission" date="2020-09" db="EMBL/GenBank/DDBJ databases">
        <title>Leviviricetes taxonomy.</title>
        <authorList>
            <person name="Stockdale S.R."/>
            <person name="Callanan J."/>
            <person name="Adriaenssens E.M."/>
            <person name="Kuhn J.H."/>
            <person name="Rumnieks J."/>
            <person name="Shkoporov A."/>
            <person name="Draper L.A."/>
            <person name="Ross P."/>
            <person name="Hill C."/>
        </authorList>
    </citation>
    <scope>NUCLEOTIDE SEQUENCE</scope>
</reference>
<evidence type="ECO:0000256" key="6">
    <source>
        <dbReference type="ARBA" id="ARBA00023296"/>
    </source>
</evidence>
<protein>
    <submittedName>
        <fullName evidence="8">Maturation protein</fullName>
    </submittedName>
</protein>
<accession>A0A8S5L0R4</accession>
<dbReference type="InterPro" id="IPR005563">
    <property type="entry name" value="A_protein"/>
</dbReference>
<keyword evidence="3" id="KW-1161">Viral attachment to host cell</keyword>
<proteinExistence type="inferred from homology"/>
<evidence type="ECO:0000256" key="3">
    <source>
        <dbReference type="ARBA" id="ARBA00022804"/>
    </source>
</evidence>
<gene>
    <name evidence="8" type="primary">SRR6960551_9_1</name>
</gene>